<dbReference type="EMBL" id="VTPS01000019">
    <property type="protein sequence ID" value="TZE81033.1"/>
    <property type="molecule type" value="Genomic_DNA"/>
</dbReference>
<reference evidence="2 3" key="1">
    <citation type="submission" date="2019-08" db="EMBL/GenBank/DDBJ databases">
        <title>Calorimonas adulescens gen. nov., sp. nov., an anaerobic thermophilic bacterium from Sakhalin hot spring.</title>
        <authorList>
            <person name="Khomyakova M.A."/>
            <person name="Merkel A.Y."/>
            <person name="Novikov A."/>
            <person name="Bonch-Osmolovskaya E.A."/>
            <person name="Slobodkin A.I."/>
        </authorList>
    </citation>
    <scope>NUCLEOTIDE SEQUENCE [LARGE SCALE GENOMIC DNA]</scope>
    <source>
        <strain evidence="2 3">A05MB</strain>
    </source>
</reference>
<sequence length="150" mass="17139">MLDEDLILINFVAKDKEELLEKMASIMTQKGLVKKTYIRSILEREKTFPTGLPADGFGIAIPHTYPDHVEETAMVVATLKDPIRFHVMGSPDNEIDVKIVFMLAVKDPNKQIQLLKNLMNIFQDREALQNLIDSNDKKEVLNLLSKYLNI</sequence>
<name>A0A5D8QBY0_9THEO</name>
<keyword evidence="2" id="KW-0813">Transport</keyword>
<keyword evidence="3" id="KW-1185">Reference proteome</keyword>
<evidence type="ECO:0000313" key="3">
    <source>
        <dbReference type="Proteomes" id="UP000322976"/>
    </source>
</evidence>
<keyword evidence="2" id="KW-0762">Sugar transport</keyword>
<dbReference type="RefSeq" id="WP_149546013.1">
    <property type="nucleotide sequence ID" value="NZ_VTPS01000019.1"/>
</dbReference>
<dbReference type="Proteomes" id="UP000322976">
    <property type="component" value="Unassembled WGS sequence"/>
</dbReference>
<gene>
    <name evidence="2" type="ORF">FWJ32_11060</name>
</gene>
<protein>
    <submittedName>
        <fullName evidence="2">PTS sugar transporter subunit IIA</fullName>
    </submittedName>
</protein>
<evidence type="ECO:0000259" key="1">
    <source>
        <dbReference type="PROSITE" id="PS51094"/>
    </source>
</evidence>
<dbReference type="PANTHER" id="PTHR47738">
    <property type="entry name" value="PTS SYSTEM FRUCTOSE-LIKE EIIA COMPONENT-RELATED"/>
    <property type="match status" value="1"/>
</dbReference>
<dbReference type="Gene3D" id="3.40.930.10">
    <property type="entry name" value="Mannitol-specific EII, Chain A"/>
    <property type="match status" value="1"/>
</dbReference>
<comment type="caution">
    <text evidence="2">The sequence shown here is derived from an EMBL/GenBank/DDBJ whole genome shotgun (WGS) entry which is preliminary data.</text>
</comment>
<dbReference type="Pfam" id="PF00359">
    <property type="entry name" value="PTS_EIIA_2"/>
    <property type="match status" value="1"/>
</dbReference>
<feature type="domain" description="PTS EIIA type-2" evidence="1">
    <location>
        <begin position="1"/>
        <end position="147"/>
    </location>
</feature>
<proteinExistence type="predicted"/>
<dbReference type="InterPro" id="IPR051541">
    <property type="entry name" value="PTS_SugarTrans_NitroReg"/>
</dbReference>
<dbReference type="InterPro" id="IPR016152">
    <property type="entry name" value="PTrfase/Anion_transptr"/>
</dbReference>
<dbReference type="SUPFAM" id="SSF55804">
    <property type="entry name" value="Phoshotransferase/anion transport protein"/>
    <property type="match status" value="1"/>
</dbReference>
<dbReference type="AlphaFoldDB" id="A0A5D8QBY0"/>
<evidence type="ECO:0000313" key="2">
    <source>
        <dbReference type="EMBL" id="TZE81033.1"/>
    </source>
</evidence>
<accession>A0A5D8QBY0</accession>
<dbReference type="PANTHER" id="PTHR47738:SF3">
    <property type="entry name" value="PHOSPHOTRANSFERASE SYSTEM MANNITOL_FRUCTOSE-SPECIFIC IIA DOMAIN CONTAINING PROTEIN"/>
    <property type="match status" value="1"/>
</dbReference>
<dbReference type="PROSITE" id="PS51094">
    <property type="entry name" value="PTS_EIIA_TYPE_2"/>
    <property type="match status" value="1"/>
</dbReference>
<organism evidence="2 3">
    <name type="scientific">Calorimonas adulescens</name>
    <dbReference type="NCBI Taxonomy" id="2606906"/>
    <lineage>
        <taxon>Bacteria</taxon>
        <taxon>Bacillati</taxon>
        <taxon>Bacillota</taxon>
        <taxon>Clostridia</taxon>
        <taxon>Thermoanaerobacterales</taxon>
        <taxon>Thermoanaerobacteraceae</taxon>
        <taxon>Calorimonas</taxon>
    </lineage>
</organism>
<dbReference type="InterPro" id="IPR002178">
    <property type="entry name" value="PTS_EIIA_type-2_dom"/>
</dbReference>
<dbReference type="CDD" id="cd00211">
    <property type="entry name" value="PTS_IIA_fru"/>
    <property type="match status" value="1"/>
</dbReference>